<keyword evidence="3" id="KW-1185">Reference proteome</keyword>
<accession>A0ABR8DU74</accession>
<feature type="domain" description="HTH cro/C1-type" evidence="1">
    <location>
        <begin position="19"/>
        <end position="72"/>
    </location>
</feature>
<organism evidence="2 3">
    <name type="scientific">Nostoc flagelliforme FACHB-838</name>
    <dbReference type="NCBI Taxonomy" id="2692904"/>
    <lineage>
        <taxon>Bacteria</taxon>
        <taxon>Bacillati</taxon>
        <taxon>Cyanobacteriota</taxon>
        <taxon>Cyanophyceae</taxon>
        <taxon>Nostocales</taxon>
        <taxon>Nostocaceae</taxon>
        <taxon>Nostoc</taxon>
    </lineage>
</organism>
<dbReference type="InterPro" id="IPR001387">
    <property type="entry name" value="Cro/C1-type_HTH"/>
</dbReference>
<dbReference type="Pfam" id="PF01381">
    <property type="entry name" value="HTH_3"/>
    <property type="match status" value="1"/>
</dbReference>
<dbReference type="EMBL" id="JACJSI010000075">
    <property type="protein sequence ID" value="MBD2532944.1"/>
    <property type="molecule type" value="Genomic_DNA"/>
</dbReference>
<dbReference type="PROSITE" id="PS50943">
    <property type="entry name" value="HTH_CROC1"/>
    <property type="match status" value="1"/>
</dbReference>
<evidence type="ECO:0000313" key="3">
    <source>
        <dbReference type="Proteomes" id="UP000623440"/>
    </source>
</evidence>
<evidence type="ECO:0000259" key="1">
    <source>
        <dbReference type="PROSITE" id="PS50943"/>
    </source>
</evidence>
<protein>
    <submittedName>
        <fullName evidence="2">Helix-turn-helix transcriptional regulator</fullName>
    </submittedName>
</protein>
<dbReference type="RefSeq" id="WP_190943542.1">
    <property type="nucleotide sequence ID" value="NZ_JACJSI010000075.1"/>
</dbReference>
<dbReference type="SMART" id="SM00530">
    <property type="entry name" value="HTH_XRE"/>
    <property type="match status" value="1"/>
</dbReference>
<dbReference type="Proteomes" id="UP000623440">
    <property type="component" value="Unassembled WGS sequence"/>
</dbReference>
<reference evidence="2 3" key="1">
    <citation type="journal article" date="2020" name="ISME J.">
        <title>Comparative genomics reveals insights into cyanobacterial evolution and habitat adaptation.</title>
        <authorList>
            <person name="Chen M.Y."/>
            <person name="Teng W.K."/>
            <person name="Zhao L."/>
            <person name="Hu C.X."/>
            <person name="Zhou Y.K."/>
            <person name="Han B.P."/>
            <person name="Song L.R."/>
            <person name="Shu W.S."/>
        </authorList>
    </citation>
    <scope>NUCLEOTIDE SEQUENCE [LARGE SCALE GENOMIC DNA]</scope>
    <source>
        <strain evidence="2 3">FACHB-838</strain>
    </source>
</reference>
<gene>
    <name evidence="2" type="ORF">H6G97_26560</name>
</gene>
<sequence>MAFHQQYVSIEQPAMSQLIRELRQTLKLTQEKFAVKLGVSFPTINRWEKGHATPSPLAFKQIEILLNQLSESDDATVRERCQSMRRKYFL</sequence>
<name>A0ABR8DU74_9NOSO</name>
<dbReference type="InterPro" id="IPR010982">
    <property type="entry name" value="Lambda_DNA-bd_dom_sf"/>
</dbReference>
<proteinExistence type="predicted"/>
<dbReference type="Gene3D" id="1.10.260.40">
    <property type="entry name" value="lambda repressor-like DNA-binding domains"/>
    <property type="match status" value="1"/>
</dbReference>
<comment type="caution">
    <text evidence="2">The sequence shown here is derived from an EMBL/GenBank/DDBJ whole genome shotgun (WGS) entry which is preliminary data.</text>
</comment>
<dbReference type="SUPFAM" id="SSF47413">
    <property type="entry name" value="lambda repressor-like DNA-binding domains"/>
    <property type="match status" value="1"/>
</dbReference>
<dbReference type="CDD" id="cd00093">
    <property type="entry name" value="HTH_XRE"/>
    <property type="match status" value="1"/>
</dbReference>
<evidence type="ECO:0000313" key="2">
    <source>
        <dbReference type="EMBL" id="MBD2532944.1"/>
    </source>
</evidence>